<keyword evidence="3" id="KW-1185">Reference proteome</keyword>
<organism evidence="2 3">
    <name type="scientific">Liquorilactobacillus vini DSM 20605</name>
    <dbReference type="NCBI Taxonomy" id="1133569"/>
    <lineage>
        <taxon>Bacteria</taxon>
        <taxon>Bacillati</taxon>
        <taxon>Bacillota</taxon>
        <taxon>Bacilli</taxon>
        <taxon>Lactobacillales</taxon>
        <taxon>Lactobacillaceae</taxon>
        <taxon>Liquorilactobacillus</taxon>
    </lineage>
</organism>
<evidence type="ECO:0000313" key="3">
    <source>
        <dbReference type="Proteomes" id="UP000051576"/>
    </source>
</evidence>
<comment type="caution">
    <text evidence="2">The sequence shown here is derived from an EMBL/GenBank/DDBJ whole genome shotgun (WGS) entry which is preliminary data.</text>
</comment>
<sequence length="243" mass="27325">MKKERWFWGLACLLAAVLLIGSQLQWFNYPFGPGTLIATFLIVMILIKNLINLSLTGIIFSLAFLFFLYQKLLGIALSGWTIFLTALLLDIGLSLILGPVMQHHHFSSLQTLFASNRSKTKHIKKGWTTNNDEIIQLSGRLTSSTKYLQARNLKEVEVVMLASDMSIYFNQVAVKENQVVVKLDCTASNLDLYIPQGWQVIDRLKSLMGNVEIEPAADATILTKTILLIGQLKASNLEIYYLD</sequence>
<dbReference type="Proteomes" id="UP000051576">
    <property type="component" value="Unassembled WGS sequence"/>
</dbReference>
<keyword evidence="1" id="KW-0812">Transmembrane</keyword>
<proteinExistence type="predicted"/>
<feature type="transmembrane region" description="Helical" evidence="1">
    <location>
        <begin position="75"/>
        <end position="97"/>
    </location>
</feature>
<gene>
    <name evidence="2" type="ORF">FD21_GL001701</name>
</gene>
<dbReference type="EMBL" id="AYYX01000057">
    <property type="protein sequence ID" value="KRM86273.1"/>
    <property type="molecule type" value="Genomic_DNA"/>
</dbReference>
<dbReference type="eggNOG" id="COG4758">
    <property type="taxonomic scope" value="Bacteria"/>
</dbReference>
<evidence type="ECO:0000256" key="1">
    <source>
        <dbReference type="SAM" id="Phobius"/>
    </source>
</evidence>
<dbReference type="PATRIC" id="fig|1133569.4.peg.1846"/>
<keyword evidence="1" id="KW-1133">Transmembrane helix</keyword>
<dbReference type="AlphaFoldDB" id="A0A0R2C3M5"/>
<name>A0A0R2C3M5_9LACO</name>
<dbReference type="RefSeq" id="WP_010581562.1">
    <property type="nucleotide sequence ID" value="NZ_AHYZ01000216.1"/>
</dbReference>
<dbReference type="STRING" id="1133569.FD21_GL001701"/>
<accession>A0A0R2C3M5</accession>
<keyword evidence="1" id="KW-0472">Membrane</keyword>
<evidence type="ECO:0008006" key="4">
    <source>
        <dbReference type="Google" id="ProtNLM"/>
    </source>
</evidence>
<feature type="transmembrane region" description="Helical" evidence="1">
    <location>
        <begin position="52"/>
        <end position="69"/>
    </location>
</feature>
<protein>
    <recommendedName>
        <fullName evidence="4">Cell wall-active antibiotics response LiaF-like C-terminal domain-containing protein</fullName>
    </recommendedName>
</protein>
<reference evidence="2 3" key="1">
    <citation type="journal article" date="2015" name="Genome Announc.">
        <title>Expanding the biotechnology potential of lactobacilli through comparative genomics of 213 strains and associated genera.</title>
        <authorList>
            <person name="Sun Z."/>
            <person name="Harris H.M."/>
            <person name="McCann A."/>
            <person name="Guo C."/>
            <person name="Argimon S."/>
            <person name="Zhang W."/>
            <person name="Yang X."/>
            <person name="Jeffery I.B."/>
            <person name="Cooney J.C."/>
            <person name="Kagawa T.F."/>
            <person name="Liu W."/>
            <person name="Song Y."/>
            <person name="Salvetti E."/>
            <person name="Wrobel A."/>
            <person name="Rasinkangas P."/>
            <person name="Parkhill J."/>
            <person name="Rea M.C."/>
            <person name="O'Sullivan O."/>
            <person name="Ritari J."/>
            <person name="Douillard F.P."/>
            <person name="Paul Ross R."/>
            <person name="Yang R."/>
            <person name="Briner A.E."/>
            <person name="Felis G.E."/>
            <person name="de Vos W.M."/>
            <person name="Barrangou R."/>
            <person name="Klaenhammer T.R."/>
            <person name="Caufield P.W."/>
            <person name="Cui Y."/>
            <person name="Zhang H."/>
            <person name="O'Toole P.W."/>
        </authorList>
    </citation>
    <scope>NUCLEOTIDE SEQUENCE [LARGE SCALE GENOMIC DNA]</scope>
    <source>
        <strain evidence="2 3">DSM 20605</strain>
    </source>
</reference>
<dbReference type="OrthoDB" id="2249781at2"/>
<evidence type="ECO:0000313" key="2">
    <source>
        <dbReference type="EMBL" id="KRM86273.1"/>
    </source>
</evidence>